<dbReference type="EMBL" id="JBINXB010000002">
    <property type="protein sequence ID" value="MFH6564791.1"/>
    <property type="molecule type" value="Genomic_DNA"/>
</dbReference>
<gene>
    <name evidence="1" type="ORF">ACHMWK_02120</name>
</gene>
<name>A0ABW7LVT1_9PSED</name>
<dbReference type="RefSeq" id="WP_395246453.1">
    <property type="nucleotide sequence ID" value="NZ_JBINXA010000003.1"/>
</dbReference>
<sequence>MQRKYSSCFFCNTPLQLLYAIQVISIAFKSQSSIIFYDGPETSTDKKNNITIVKLLKSNGVFYGATDQKNGTTLKTTLFSENKKLNPLFEECVFLFPNICWPTNNFLFFSLKKIIADKYISFYYEGIGSYLSHKQSLVFRSRNSLKTIISTLSERNIFYAYSGNFMYGKFSKTLGFYGPSIGRGNSKFENYTTVELPDNLFNNTNSSYETNTTGKQCLILGWSADSHTEQLTFIQKAIDLLNKDGLHDLAYKPHPLQRKDNDLLSKIIDLGLTIIESNDAVERLYNPKKHAAIISPFSSSLLHIKSKYPNTRCIAIIDEQLLKKGAKFGALHESEIRALFSCMAIEVYN</sequence>
<organism evidence="1 2">
    <name type="scientific">Pseudomonas kulmbachensis</name>
    <dbReference type="NCBI Taxonomy" id="3043408"/>
    <lineage>
        <taxon>Bacteria</taxon>
        <taxon>Pseudomonadati</taxon>
        <taxon>Pseudomonadota</taxon>
        <taxon>Gammaproteobacteria</taxon>
        <taxon>Pseudomonadales</taxon>
        <taxon>Pseudomonadaceae</taxon>
        <taxon>Pseudomonas</taxon>
    </lineage>
</organism>
<proteinExistence type="predicted"/>
<protein>
    <submittedName>
        <fullName evidence="1">Polysialyltransferase family glycosyltransferase</fullName>
    </submittedName>
</protein>
<comment type="caution">
    <text evidence="1">The sequence shown here is derived from an EMBL/GenBank/DDBJ whole genome shotgun (WGS) entry which is preliminary data.</text>
</comment>
<dbReference type="Proteomes" id="UP001609821">
    <property type="component" value="Unassembled WGS sequence"/>
</dbReference>
<accession>A0ABW7LVT1</accession>
<reference evidence="1 2" key="1">
    <citation type="submission" date="2024-10" db="EMBL/GenBank/DDBJ databases">
        <title>Aeromonas and Pseudomonas from the Cagarras Archipelago, Rio de Janeiro, Brazil.</title>
        <authorList>
            <person name="Canellas A.L.B."/>
            <person name="Laport M.S."/>
        </authorList>
    </citation>
    <scope>NUCLEOTIDE SEQUENCE [LARGE SCALE GENOMIC DNA]</scope>
    <source>
        <strain evidence="1 2">CPF-4</strain>
    </source>
</reference>
<evidence type="ECO:0000313" key="1">
    <source>
        <dbReference type="EMBL" id="MFH6564791.1"/>
    </source>
</evidence>
<keyword evidence="2" id="KW-1185">Reference proteome</keyword>
<evidence type="ECO:0000313" key="2">
    <source>
        <dbReference type="Proteomes" id="UP001609821"/>
    </source>
</evidence>